<dbReference type="InterPro" id="IPR011992">
    <property type="entry name" value="EF-hand-dom_pair"/>
</dbReference>
<comment type="caution">
    <text evidence="2">The sequence shown here is derived from an EMBL/GenBank/DDBJ whole genome shotgun (WGS) entry which is preliminary data.</text>
</comment>
<protein>
    <submittedName>
        <fullName evidence="2">Alpha actinin</fullName>
    </submittedName>
</protein>
<organism evidence="2 3">
    <name type="scientific">Chrysochromulina tobinii</name>
    <dbReference type="NCBI Taxonomy" id="1460289"/>
    <lineage>
        <taxon>Eukaryota</taxon>
        <taxon>Haptista</taxon>
        <taxon>Haptophyta</taxon>
        <taxon>Prymnesiophyceae</taxon>
        <taxon>Prymnesiales</taxon>
        <taxon>Chrysochromulinaceae</taxon>
        <taxon>Chrysochromulina</taxon>
    </lineage>
</organism>
<dbReference type="EMBL" id="JWZX01000520">
    <property type="protein sequence ID" value="KOO52739.1"/>
    <property type="molecule type" value="Genomic_DNA"/>
</dbReference>
<dbReference type="CDD" id="cd00051">
    <property type="entry name" value="EFh"/>
    <property type="match status" value="1"/>
</dbReference>
<sequence length="420" mass="46441">MGSPRQDLLSKRKEQIDSSFAALVEAAGAYRADLEEVLAQQTKIEEGRLAVAKRAEMLNRWLEETTDAMSEVMQIETVREADGIDEALKTFRAEERTRRAECEALAALEATLASSGPNPYTRFVAADLRSALDGAVAAADDRTSMLALERVKISEADQQKRRFAECASTALTFLAAEKAKLEASTPTLLISSDDADSIAAGHARKTQLEEYATRAAERAEQLAPAQELADALFAMAEMDNPYTRQSMASLKSAFEQLEQLVRDKLSLVCGQLARATMDITPEQMAELEKAFTHFDRDKSGNLNKFKFGAAIKSLDHENDLDEEFDKFADGTGRNPDTGATEGTISFDAFIRLMQKIYKVDDTPDALNGAFRTLSNGKDVLPAEELDKYFNPAHAAFLRESLAEVEGSFDYSTFYRKVYNK</sequence>
<reference evidence="3" key="1">
    <citation type="journal article" date="2015" name="PLoS Genet.">
        <title>Genome Sequence and Transcriptome Analyses of Chrysochromulina tobin: Metabolic Tools for Enhanced Algal Fitness in the Prominent Order Prymnesiales (Haptophyceae).</title>
        <authorList>
            <person name="Hovde B.T."/>
            <person name="Deodato C.R."/>
            <person name="Hunsperger H.M."/>
            <person name="Ryken S.A."/>
            <person name="Yost W."/>
            <person name="Jha R.K."/>
            <person name="Patterson J."/>
            <person name="Monnat R.J. Jr."/>
            <person name="Barlow S.B."/>
            <person name="Starkenburg S.R."/>
            <person name="Cattolico R.A."/>
        </authorList>
    </citation>
    <scope>NUCLEOTIDE SEQUENCE</scope>
    <source>
        <strain evidence="3">CCMP291</strain>
    </source>
</reference>
<gene>
    <name evidence="2" type="ORF">Ctob_014821</name>
</gene>
<dbReference type="GO" id="GO:0005509">
    <property type="term" value="F:calcium ion binding"/>
    <property type="evidence" value="ECO:0007669"/>
    <property type="project" value="InterPro"/>
</dbReference>
<dbReference type="PROSITE" id="PS50222">
    <property type="entry name" value="EF_HAND_2"/>
    <property type="match status" value="1"/>
</dbReference>
<dbReference type="Proteomes" id="UP000037460">
    <property type="component" value="Unassembled WGS sequence"/>
</dbReference>
<feature type="domain" description="EF-hand" evidence="1">
    <location>
        <begin position="282"/>
        <end position="317"/>
    </location>
</feature>
<dbReference type="InterPro" id="IPR002048">
    <property type="entry name" value="EF_hand_dom"/>
</dbReference>
<dbReference type="SUPFAM" id="SSF46966">
    <property type="entry name" value="Spectrin repeat"/>
    <property type="match status" value="1"/>
</dbReference>
<dbReference type="SMART" id="SM01184">
    <property type="entry name" value="efhand_Ca_insen"/>
    <property type="match status" value="1"/>
</dbReference>
<dbReference type="Gene3D" id="1.20.58.60">
    <property type="match status" value="1"/>
</dbReference>
<dbReference type="SUPFAM" id="SSF47473">
    <property type="entry name" value="EF-hand"/>
    <property type="match status" value="1"/>
</dbReference>
<accession>A0A0M0LNX4</accession>
<dbReference type="Gene3D" id="1.10.238.10">
    <property type="entry name" value="EF-hand"/>
    <property type="match status" value="2"/>
</dbReference>
<evidence type="ECO:0000313" key="2">
    <source>
        <dbReference type="EMBL" id="KOO52739.1"/>
    </source>
</evidence>
<evidence type="ECO:0000259" key="1">
    <source>
        <dbReference type="PROSITE" id="PS50222"/>
    </source>
</evidence>
<proteinExistence type="predicted"/>
<name>A0A0M0LNX4_9EUKA</name>
<dbReference type="OrthoDB" id="6018565at2759"/>
<keyword evidence="3" id="KW-1185">Reference proteome</keyword>
<dbReference type="AlphaFoldDB" id="A0A0M0LNX4"/>
<evidence type="ECO:0000313" key="3">
    <source>
        <dbReference type="Proteomes" id="UP000037460"/>
    </source>
</evidence>